<sequence>MLLVSLSITISSLHTYVTSKLVLVNVARYFATLTSLSLAIFDINIIYLLPFTAVVGLIVGADLLPYFVNTFINKNRKAVIIGGFMALDSITLALIFTLTTLILLRIFLNIDSI</sequence>
<dbReference type="EMBL" id="DTBD01000008">
    <property type="protein sequence ID" value="HGQ63817.1"/>
    <property type="molecule type" value="Genomic_DNA"/>
</dbReference>
<feature type="transmembrane region" description="Helical" evidence="1">
    <location>
        <begin position="47"/>
        <end position="68"/>
    </location>
</feature>
<gene>
    <name evidence="2" type="ORF">ENU08_01035</name>
</gene>
<keyword evidence="1" id="KW-1133">Transmembrane helix</keyword>
<comment type="caution">
    <text evidence="2">The sequence shown here is derived from an EMBL/GenBank/DDBJ whole genome shotgun (WGS) entry which is preliminary data.</text>
</comment>
<dbReference type="AlphaFoldDB" id="A0A7C4JII6"/>
<evidence type="ECO:0000256" key="1">
    <source>
        <dbReference type="SAM" id="Phobius"/>
    </source>
</evidence>
<keyword evidence="1" id="KW-0812">Transmembrane</keyword>
<evidence type="ECO:0000313" key="2">
    <source>
        <dbReference type="EMBL" id="HGQ63817.1"/>
    </source>
</evidence>
<feature type="transmembrane region" description="Helical" evidence="1">
    <location>
        <begin position="80"/>
        <end position="108"/>
    </location>
</feature>
<reference evidence="2" key="1">
    <citation type="journal article" date="2020" name="mSystems">
        <title>Genome- and Community-Level Interaction Insights into Carbon Utilization and Element Cycling Functions of Hydrothermarchaeota in Hydrothermal Sediment.</title>
        <authorList>
            <person name="Zhou Z."/>
            <person name="Liu Y."/>
            <person name="Xu W."/>
            <person name="Pan J."/>
            <person name="Luo Z.H."/>
            <person name="Li M."/>
        </authorList>
    </citation>
    <scope>NUCLEOTIDE SEQUENCE [LARGE SCALE GENOMIC DNA]</scope>
    <source>
        <strain evidence="2">SpSt-637</strain>
    </source>
</reference>
<accession>A0A7C4JII6</accession>
<proteinExistence type="predicted"/>
<feature type="transmembrane region" description="Helical" evidence="1">
    <location>
        <begin position="21"/>
        <end position="41"/>
    </location>
</feature>
<keyword evidence="1" id="KW-0472">Membrane</keyword>
<name>A0A7C4JII6_9CREN</name>
<protein>
    <submittedName>
        <fullName evidence="2">Uncharacterized protein</fullName>
    </submittedName>
</protein>
<organism evidence="2">
    <name type="scientific">Ignisphaera aggregans</name>
    <dbReference type="NCBI Taxonomy" id="334771"/>
    <lineage>
        <taxon>Archaea</taxon>
        <taxon>Thermoproteota</taxon>
        <taxon>Thermoprotei</taxon>
        <taxon>Desulfurococcales</taxon>
        <taxon>Desulfurococcaceae</taxon>
        <taxon>Ignisphaera</taxon>
    </lineage>
</organism>